<comment type="caution">
    <text evidence="1">The sequence shown here is derived from an EMBL/GenBank/DDBJ whole genome shotgun (WGS) entry which is preliminary data.</text>
</comment>
<protein>
    <submittedName>
        <fullName evidence="1">Uncharacterized protein</fullName>
    </submittedName>
</protein>
<evidence type="ECO:0000313" key="2">
    <source>
        <dbReference type="Proteomes" id="UP000195402"/>
    </source>
</evidence>
<reference evidence="1 2" key="1">
    <citation type="journal article" date="2017" name="Mol. Plant">
        <title>The Genome of Medicinal Plant Macleaya cordata Provides New Insights into Benzylisoquinoline Alkaloids Metabolism.</title>
        <authorList>
            <person name="Liu X."/>
            <person name="Liu Y."/>
            <person name="Huang P."/>
            <person name="Ma Y."/>
            <person name="Qing Z."/>
            <person name="Tang Q."/>
            <person name="Cao H."/>
            <person name="Cheng P."/>
            <person name="Zheng Y."/>
            <person name="Yuan Z."/>
            <person name="Zhou Y."/>
            <person name="Liu J."/>
            <person name="Tang Z."/>
            <person name="Zhuo Y."/>
            <person name="Zhang Y."/>
            <person name="Yu L."/>
            <person name="Huang J."/>
            <person name="Yang P."/>
            <person name="Peng Q."/>
            <person name="Zhang J."/>
            <person name="Jiang W."/>
            <person name="Zhang Z."/>
            <person name="Lin K."/>
            <person name="Ro D.K."/>
            <person name="Chen X."/>
            <person name="Xiong X."/>
            <person name="Shang Y."/>
            <person name="Huang S."/>
            <person name="Zeng J."/>
        </authorList>
    </citation>
    <scope>NUCLEOTIDE SEQUENCE [LARGE SCALE GENOMIC DNA]</scope>
    <source>
        <strain evidence="2">cv. BLH2017</strain>
        <tissue evidence="1">Root</tissue>
    </source>
</reference>
<dbReference type="OrthoDB" id="1730662at2759"/>
<keyword evidence="2" id="KW-1185">Reference proteome</keyword>
<dbReference type="AlphaFoldDB" id="A0A200PMB9"/>
<evidence type="ECO:0000313" key="1">
    <source>
        <dbReference type="EMBL" id="OUZ99356.1"/>
    </source>
</evidence>
<gene>
    <name evidence="1" type="ORF">BVC80_715g64</name>
</gene>
<organism evidence="1 2">
    <name type="scientific">Macleaya cordata</name>
    <name type="common">Five-seeded plume-poppy</name>
    <name type="synonym">Bocconia cordata</name>
    <dbReference type="NCBI Taxonomy" id="56857"/>
    <lineage>
        <taxon>Eukaryota</taxon>
        <taxon>Viridiplantae</taxon>
        <taxon>Streptophyta</taxon>
        <taxon>Embryophyta</taxon>
        <taxon>Tracheophyta</taxon>
        <taxon>Spermatophyta</taxon>
        <taxon>Magnoliopsida</taxon>
        <taxon>Ranunculales</taxon>
        <taxon>Papaveraceae</taxon>
        <taxon>Papaveroideae</taxon>
        <taxon>Macleaya</taxon>
    </lineage>
</organism>
<sequence length="113" mass="12667">MDGICNGLVRDIQPRHGRWRSNHQRRPWWRNGDDVLKFVLPIVVGLLGLKFEGNTNKPFDTHPLLMTLSVFALLTHFVLSSSSLHPRTKNINEVGTVVVVVLRDVSGSLATSL</sequence>
<accession>A0A200PMB9</accession>
<dbReference type="Proteomes" id="UP000195402">
    <property type="component" value="Unassembled WGS sequence"/>
</dbReference>
<proteinExistence type="predicted"/>
<dbReference type="EMBL" id="MVGT01004510">
    <property type="protein sequence ID" value="OUZ99356.1"/>
    <property type="molecule type" value="Genomic_DNA"/>
</dbReference>
<name>A0A200PMB9_MACCD</name>
<dbReference type="InParanoid" id="A0A200PMB9"/>